<evidence type="ECO:0000313" key="10">
    <source>
        <dbReference type="Proteomes" id="UP000485058"/>
    </source>
</evidence>
<feature type="region of interest" description="Disordered" evidence="7">
    <location>
        <begin position="1"/>
        <end position="69"/>
    </location>
</feature>
<dbReference type="SMART" id="SM00220">
    <property type="entry name" value="S_TKc"/>
    <property type="match status" value="1"/>
</dbReference>
<evidence type="ECO:0000259" key="8">
    <source>
        <dbReference type="PROSITE" id="PS50011"/>
    </source>
</evidence>
<sequence length="287" mass="31387">YLRGIIGGPFAKLPKSQPNTPTAPHRLPSRPCAEPHRSAELPCEHHGEGQRSLTSHSSPLDDLSDGLRQFSNSSATSKAAGRSLVATASLSSLPVGSTRAASDPNLIVVCEQLPAILRRKRWDADDFDVLDKCHSGYASAVYRAQCRLSGQLVALKVYQPSKLHVISQFQLQREARLQAAMRHPNIIRLYAAFKYRECVVLVQEWADGGDLLQHLLQHNTRMSEQQATNVVLLPLLRAAARPGPQVLSLAAKCSPGLGTPCPLAWRLLIDELTWLGSPSAPCTCWAR</sequence>
<keyword evidence="4 9" id="KW-0418">Kinase</keyword>
<dbReference type="GO" id="GO:0005524">
    <property type="term" value="F:ATP binding"/>
    <property type="evidence" value="ECO:0007669"/>
    <property type="project" value="UniProtKB-KW"/>
</dbReference>
<dbReference type="InterPro" id="IPR000719">
    <property type="entry name" value="Prot_kinase_dom"/>
</dbReference>
<organism evidence="9 10">
    <name type="scientific">Haematococcus lacustris</name>
    <name type="common">Green alga</name>
    <name type="synonym">Haematococcus pluvialis</name>
    <dbReference type="NCBI Taxonomy" id="44745"/>
    <lineage>
        <taxon>Eukaryota</taxon>
        <taxon>Viridiplantae</taxon>
        <taxon>Chlorophyta</taxon>
        <taxon>core chlorophytes</taxon>
        <taxon>Chlorophyceae</taxon>
        <taxon>CS clade</taxon>
        <taxon>Chlamydomonadales</taxon>
        <taxon>Haematococcaceae</taxon>
        <taxon>Haematococcus</taxon>
    </lineage>
</organism>
<dbReference type="InterPro" id="IPR030616">
    <property type="entry name" value="Aur-like"/>
</dbReference>
<evidence type="ECO:0000256" key="2">
    <source>
        <dbReference type="ARBA" id="ARBA00022679"/>
    </source>
</evidence>
<feature type="compositionally biased region" description="Basic and acidic residues" evidence="7">
    <location>
        <begin position="33"/>
        <end position="49"/>
    </location>
</feature>
<comment type="caution">
    <text evidence="9">The sequence shown here is derived from an EMBL/GenBank/DDBJ whole genome shotgun (WGS) entry which is preliminary data.</text>
</comment>
<evidence type="ECO:0000256" key="4">
    <source>
        <dbReference type="ARBA" id="ARBA00022777"/>
    </source>
</evidence>
<evidence type="ECO:0000256" key="7">
    <source>
        <dbReference type="SAM" id="MobiDB-lite"/>
    </source>
</evidence>
<keyword evidence="10" id="KW-1185">Reference proteome</keyword>
<evidence type="ECO:0000256" key="5">
    <source>
        <dbReference type="ARBA" id="ARBA00022840"/>
    </source>
</evidence>
<dbReference type="EMBL" id="BLLF01004962">
    <property type="protein sequence ID" value="GFH30526.1"/>
    <property type="molecule type" value="Genomic_DNA"/>
</dbReference>
<feature type="non-terminal residue" evidence="9">
    <location>
        <position position="287"/>
    </location>
</feature>
<dbReference type="Pfam" id="PF00069">
    <property type="entry name" value="Pkinase"/>
    <property type="match status" value="1"/>
</dbReference>
<keyword evidence="5 6" id="KW-0067">ATP-binding</keyword>
<evidence type="ECO:0000256" key="1">
    <source>
        <dbReference type="ARBA" id="ARBA00022527"/>
    </source>
</evidence>
<dbReference type="AlphaFoldDB" id="A0A6A0ACP5"/>
<accession>A0A6A0ACP5</accession>
<keyword evidence="1" id="KW-0723">Serine/threonine-protein kinase</keyword>
<feature type="binding site" evidence="6">
    <location>
        <position position="156"/>
    </location>
    <ligand>
        <name>ATP</name>
        <dbReference type="ChEBI" id="CHEBI:30616"/>
    </ligand>
</feature>
<evidence type="ECO:0000256" key="3">
    <source>
        <dbReference type="ARBA" id="ARBA00022741"/>
    </source>
</evidence>
<reference evidence="9 10" key="1">
    <citation type="submission" date="2020-02" db="EMBL/GenBank/DDBJ databases">
        <title>Draft genome sequence of Haematococcus lacustris strain NIES-144.</title>
        <authorList>
            <person name="Morimoto D."/>
            <person name="Nakagawa S."/>
            <person name="Yoshida T."/>
            <person name="Sawayama S."/>
        </authorList>
    </citation>
    <scope>NUCLEOTIDE SEQUENCE [LARGE SCALE GENOMIC DNA]</scope>
    <source>
        <strain evidence="9 10">NIES-144</strain>
    </source>
</reference>
<proteinExistence type="predicted"/>
<gene>
    <name evidence="9" type="ORF">HaLaN_29398</name>
</gene>
<feature type="non-terminal residue" evidence="9">
    <location>
        <position position="1"/>
    </location>
</feature>
<dbReference type="SUPFAM" id="SSF56112">
    <property type="entry name" value="Protein kinase-like (PK-like)"/>
    <property type="match status" value="1"/>
</dbReference>
<dbReference type="Gene3D" id="1.10.510.10">
    <property type="entry name" value="Transferase(Phosphotransferase) domain 1"/>
    <property type="match status" value="1"/>
</dbReference>
<protein>
    <submittedName>
        <fullName evidence="9">Protein kinase domain-containing protein</fullName>
    </submittedName>
</protein>
<feature type="domain" description="Protein kinase" evidence="8">
    <location>
        <begin position="127"/>
        <end position="287"/>
    </location>
</feature>
<dbReference type="PANTHER" id="PTHR24350">
    <property type="entry name" value="SERINE/THREONINE-PROTEIN KINASE IAL-RELATED"/>
    <property type="match status" value="1"/>
</dbReference>
<keyword evidence="2" id="KW-0808">Transferase</keyword>
<keyword evidence="3 6" id="KW-0547">Nucleotide-binding</keyword>
<dbReference type="GO" id="GO:0004674">
    <property type="term" value="F:protein serine/threonine kinase activity"/>
    <property type="evidence" value="ECO:0007669"/>
    <property type="project" value="UniProtKB-KW"/>
</dbReference>
<dbReference type="InterPro" id="IPR011009">
    <property type="entry name" value="Kinase-like_dom_sf"/>
</dbReference>
<name>A0A6A0ACP5_HAELA</name>
<evidence type="ECO:0000256" key="6">
    <source>
        <dbReference type="PIRSR" id="PIRSR630616-2"/>
    </source>
</evidence>
<dbReference type="PROSITE" id="PS50011">
    <property type="entry name" value="PROTEIN_KINASE_DOM"/>
    <property type="match status" value="1"/>
</dbReference>
<feature type="binding site" evidence="6">
    <location>
        <begin position="204"/>
        <end position="206"/>
    </location>
    <ligand>
        <name>ATP</name>
        <dbReference type="ChEBI" id="CHEBI:30616"/>
    </ligand>
</feature>
<dbReference type="Proteomes" id="UP000485058">
    <property type="component" value="Unassembled WGS sequence"/>
</dbReference>
<evidence type="ECO:0000313" key="9">
    <source>
        <dbReference type="EMBL" id="GFH30526.1"/>
    </source>
</evidence>